<gene>
    <name evidence="1" type="ORF">LU297_05645</name>
</gene>
<organism evidence="1 2">
    <name type="scientific">Moraxella nasicaprae</name>
    <dbReference type="NCBI Taxonomy" id="2904122"/>
    <lineage>
        <taxon>Bacteria</taxon>
        <taxon>Pseudomonadati</taxon>
        <taxon>Pseudomonadota</taxon>
        <taxon>Gammaproteobacteria</taxon>
        <taxon>Moraxellales</taxon>
        <taxon>Moraxellaceae</taxon>
        <taxon>Moraxella</taxon>
    </lineage>
</organism>
<reference evidence="1" key="1">
    <citation type="submission" date="2021-12" db="EMBL/GenBank/DDBJ databases">
        <title>taxonomy of Moraxella sp. ZY201224.</title>
        <authorList>
            <person name="Li F."/>
        </authorList>
    </citation>
    <scope>NUCLEOTIDE SEQUENCE</scope>
    <source>
        <strain evidence="1">ZY201224</strain>
    </source>
</reference>
<keyword evidence="2" id="KW-1185">Reference proteome</keyword>
<accession>A0ABY6F1Y9</accession>
<protein>
    <submittedName>
        <fullName evidence="1">Alpha-2,8-polysialyltransferase family protein</fullName>
    </submittedName>
</protein>
<dbReference type="RefSeq" id="WP_263075585.1">
    <property type="nucleotide sequence ID" value="NZ_CP089977.1"/>
</dbReference>
<dbReference type="EMBL" id="CP089977">
    <property type="protein sequence ID" value="UXZ04104.1"/>
    <property type="molecule type" value="Genomic_DNA"/>
</dbReference>
<name>A0ABY6F1Y9_9GAMM</name>
<evidence type="ECO:0000313" key="1">
    <source>
        <dbReference type="EMBL" id="UXZ04104.1"/>
    </source>
</evidence>
<evidence type="ECO:0000313" key="2">
    <source>
        <dbReference type="Proteomes" id="UP001063782"/>
    </source>
</evidence>
<dbReference type="InterPro" id="IPR010866">
    <property type="entry name" value="A-2_8-polyST"/>
</dbReference>
<dbReference type="Proteomes" id="UP001063782">
    <property type="component" value="Chromosome"/>
</dbReference>
<proteinExistence type="predicted"/>
<dbReference type="Pfam" id="PF07388">
    <property type="entry name" value="A-2_8-polyST"/>
    <property type="match status" value="1"/>
</dbReference>
<sequence>MLELQSGYAQTFVDYLKAPQQVKNLFVVTHLGQLKQMESLIQQKQLKNNLLVILYTMKNLDTPKMVVDNISQNCFSGAITVEIPVGINKISYSKLNEVQKTYGKILNAINFDDLYVNSFEGHYAILLNMAKNKKRGTILVEEGTAIYKPISEMPTQQYSLSKYKKVDFKFLKSHFMTTIGETQIFKKGVKIKKNIKKPTDIFPVYKKVGIKQSDILDGKLLKQIKNFALSIDKDLGVQRDFIRIGGNGYLKSALSAYVDFDKVYASSPKLLADTFKNSVFERFFIYDWLDEESVAYAKSLIAKYKIGHNDILFLNQRYELDLRLYMTELRALLLSMADQENKIFVKLHPKDGDRVRVLFNYLEQQSDGRIVIIEEQDFLVESLLKVSGIKKVVGITSSVLMYAHLINQDVEAISIANYLIDRLSSYSECQKGLEDISIHLHIIYKFDSIQVI</sequence>